<dbReference type="AlphaFoldDB" id="A0A165BRS1"/>
<evidence type="ECO:0000313" key="2">
    <source>
        <dbReference type="Proteomes" id="UP000076871"/>
    </source>
</evidence>
<sequence length="169" mass="18767">MLHCHFMMSAWYSSQDQHGDVGVGDCWAPKRVTPGLTISALRRAPQRLLSNMTWIARVQTKFLPGGLSNMSFFIFCVLDCPLTSTAGHRSLAVVILPSALARDFPRQALQWQRSEAYLTIMLGFCLRMRRIVTSSGVIRNSRAAMASARAVVCQACVRYAQDICTSVLP</sequence>
<reference evidence="1 2" key="1">
    <citation type="journal article" date="2016" name="Mol. Biol. Evol.">
        <title>Comparative Genomics of Early-Diverging Mushroom-Forming Fungi Provides Insights into the Origins of Lignocellulose Decay Capabilities.</title>
        <authorList>
            <person name="Nagy L.G."/>
            <person name="Riley R."/>
            <person name="Tritt A."/>
            <person name="Adam C."/>
            <person name="Daum C."/>
            <person name="Floudas D."/>
            <person name="Sun H."/>
            <person name="Yadav J.S."/>
            <person name="Pangilinan J."/>
            <person name="Larsson K.H."/>
            <person name="Matsuura K."/>
            <person name="Barry K."/>
            <person name="Labutti K."/>
            <person name="Kuo R."/>
            <person name="Ohm R.A."/>
            <person name="Bhattacharya S.S."/>
            <person name="Shirouzu T."/>
            <person name="Yoshinaga Y."/>
            <person name="Martin F.M."/>
            <person name="Grigoriev I.V."/>
            <person name="Hibbett D.S."/>
        </authorList>
    </citation>
    <scope>NUCLEOTIDE SEQUENCE [LARGE SCALE GENOMIC DNA]</scope>
    <source>
        <strain evidence="1 2">93-53</strain>
    </source>
</reference>
<proteinExistence type="predicted"/>
<dbReference type="Proteomes" id="UP000076871">
    <property type="component" value="Unassembled WGS sequence"/>
</dbReference>
<dbReference type="InParanoid" id="A0A165BRS1"/>
<accession>A0A165BRS1</accession>
<name>A0A165BRS1_9APHY</name>
<dbReference type="GeneID" id="63819592"/>
<dbReference type="RefSeq" id="XP_040759274.1">
    <property type="nucleotide sequence ID" value="XM_040902561.1"/>
</dbReference>
<keyword evidence="2" id="KW-1185">Reference proteome</keyword>
<dbReference type="EMBL" id="KV427663">
    <property type="protein sequence ID" value="KZT01534.1"/>
    <property type="molecule type" value="Genomic_DNA"/>
</dbReference>
<protein>
    <submittedName>
        <fullName evidence="1">Uncharacterized protein</fullName>
    </submittedName>
</protein>
<gene>
    <name evidence="1" type="ORF">LAESUDRAFT_459833</name>
</gene>
<organism evidence="1 2">
    <name type="scientific">Laetiporus sulphureus 93-53</name>
    <dbReference type="NCBI Taxonomy" id="1314785"/>
    <lineage>
        <taxon>Eukaryota</taxon>
        <taxon>Fungi</taxon>
        <taxon>Dikarya</taxon>
        <taxon>Basidiomycota</taxon>
        <taxon>Agaricomycotina</taxon>
        <taxon>Agaricomycetes</taxon>
        <taxon>Polyporales</taxon>
        <taxon>Laetiporus</taxon>
    </lineage>
</organism>
<evidence type="ECO:0000313" key="1">
    <source>
        <dbReference type="EMBL" id="KZT01534.1"/>
    </source>
</evidence>